<dbReference type="SMART" id="SM00271">
    <property type="entry name" value="DnaJ"/>
    <property type="match status" value="1"/>
</dbReference>
<dbReference type="FunFam" id="2.60.260.20:FF:000015">
    <property type="entry name" value="Heat shock protein 40"/>
    <property type="match status" value="1"/>
</dbReference>
<reference evidence="4" key="1">
    <citation type="submission" date="2014-09" db="EMBL/GenBank/DDBJ databases">
        <title>Draft genome sequence of an oleaginous Mucoromycotina fungus Mucor ambiguus NBRC6742.</title>
        <authorList>
            <person name="Takeda I."/>
            <person name="Yamane N."/>
            <person name="Morita T."/>
            <person name="Tamano K."/>
            <person name="Machida M."/>
            <person name="Baker S."/>
            <person name="Koike H."/>
        </authorList>
    </citation>
    <scope>NUCLEOTIDE SEQUENCE</scope>
    <source>
        <strain evidence="4">NBRC 6742</strain>
    </source>
</reference>
<dbReference type="STRING" id="91626.A0A0C9LX65"/>
<dbReference type="InterPro" id="IPR051339">
    <property type="entry name" value="DnaJ_subfamily_B"/>
</dbReference>
<accession>A0A0C9LX65</accession>
<organism evidence="4">
    <name type="scientific">Mucor ambiguus</name>
    <dbReference type="NCBI Taxonomy" id="91626"/>
    <lineage>
        <taxon>Eukaryota</taxon>
        <taxon>Fungi</taxon>
        <taxon>Fungi incertae sedis</taxon>
        <taxon>Mucoromycota</taxon>
        <taxon>Mucoromycotina</taxon>
        <taxon>Mucoromycetes</taxon>
        <taxon>Mucorales</taxon>
        <taxon>Mucorineae</taxon>
        <taxon>Mucoraceae</taxon>
        <taxon>Mucor</taxon>
    </lineage>
</organism>
<dbReference type="PROSITE" id="PS00636">
    <property type="entry name" value="DNAJ_1"/>
    <property type="match status" value="1"/>
</dbReference>
<protein>
    <submittedName>
        <fullName evidence="4">DnaJ protein homolog 1-like isoform X1</fullName>
    </submittedName>
</protein>
<name>A0A0C9LX65_9FUNG</name>
<dbReference type="SUPFAM" id="SSF46565">
    <property type="entry name" value="Chaperone J-domain"/>
    <property type="match status" value="1"/>
</dbReference>
<dbReference type="Proteomes" id="UP000053815">
    <property type="component" value="Unassembled WGS sequence"/>
</dbReference>
<dbReference type="InterPro" id="IPR008971">
    <property type="entry name" value="HSP40/DnaJ_pept-bd"/>
</dbReference>
<dbReference type="FunFam" id="2.60.260.20:FF:000013">
    <property type="entry name" value="DnaJ subfamily B member 11"/>
    <property type="match status" value="1"/>
</dbReference>
<dbReference type="GO" id="GO:0051082">
    <property type="term" value="F:unfolded protein binding"/>
    <property type="evidence" value="ECO:0007669"/>
    <property type="project" value="InterPro"/>
</dbReference>
<dbReference type="OrthoDB" id="10250354at2759"/>
<dbReference type="GO" id="GO:0006413">
    <property type="term" value="P:translational initiation"/>
    <property type="evidence" value="ECO:0007669"/>
    <property type="project" value="TreeGrafter"/>
</dbReference>
<keyword evidence="5" id="KW-1185">Reference proteome</keyword>
<dbReference type="Gene3D" id="2.60.260.20">
    <property type="entry name" value="Urease metallochaperone UreE, N-terminal domain"/>
    <property type="match status" value="2"/>
</dbReference>
<sequence length="356" mass="39868">MAGMEENDYYEILGVPKNASEAEIKTAYRKKALKCHPDRNKDKSAKQQFQQIGEAFEVLGDKNKRRQYDRERIGGKRSFGTNVNAEDTFAHFFSSPGSNVYFSATGTAGSPEDLFAHFFSSSSAMSQSSSEDEDFTDLFRSYIPKPASPPYNTSSRKKFKSSRRPPSSFGFDEFSRNNHFQEKPQFVKRSLPVSLEDLYTGTTKKLKVTRSLSNETSDKIITVNVKPGMKTGSKISFPGEGDALSSGKMQDLVFEVEEKPHASFIRHGDNLLTTVKLTLKEALTGFKKSIPRLDGRTMATVETENRIIQNGQEEILIGEGMPNEETGEKGDLIVRFQVEFPESLTAEQTESLKNIL</sequence>
<evidence type="ECO:0000259" key="3">
    <source>
        <dbReference type="PROSITE" id="PS50076"/>
    </source>
</evidence>
<feature type="region of interest" description="Disordered" evidence="2">
    <location>
        <begin position="146"/>
        <end position="175"/>
    </location>
</feature>
<dbReference type="Gene3D" id="1.10.287.110">
    <property type="entry name" value="DnaJ domain"/>
    <property type="match status" value="1"/>
</dbReference>
<dbReference type="GO" id="GO:0051087">
    <property type="term" value="F:protein-folding chaperone binding"/>
    <property type="evidence" value="ECO:0007669"/>
    <property type="project" value="TreeGrafter"/>
</dbReference>
<feature type="domain" description="J" evidence="3">
    <location>
        <begin position="8"/>
        <end position="72"/>
    </location>
</feature>
<dbReference type="InterPro" id="IPR001623">
    <property type="entry name" value="DnaJ_domain"/>
</dbReference>
<gene>
    <name evidence="4" type="ORF">MAM1_0288d09267</name>
</gene>
<evidence type="ECO:0000313" key="5">
    <source>
        <dbReference type="Proteomes" id="UP000053815"/>
    </source>
</evidence>
<evidence type="ECO:0000256" key="2">
    <source>
        <dbReference type="SAM" id="MobiDB-lite"/>
    </source>
</evidence>
<dbReference type="InterPro" id="IPR036869">
    <property type="entry name" value="J_dom_sf"/>
</dbReference>
<dbReference type="CDD" id="cd10747">
    <property type="entry name" value="DnaJ_C"/>
    <property type="match status" value="1"/>
</dbReference>
<dbReference type="GO" id="GO:0006457">
    <property type="term" value="P:protein folding"/>
    <property type="evidence" value="ECO:0007669"/>
    <property type="project" value="InterPro"/>
</dbReference>
<keyword evidence="1" id="KW-0143">Chaperone</keyword>
<dbReference type="InterPro" id="IPR002939">
    <property type="entry name" value="DnaJ_C"/>
</dbReference>
<dbReference type="Pfam" id="PF00226">
    <property type="entry name" value="DnaJ"/>
    <property type="match status" value="1"/>
</dbReference>
<dbReference type="InterPro" id="IPR018253">
    <property type="entry name" value="DnaJ_domain_CS"/>
</dbReference>
<dbReference type="CDD" id="cd06257">
    <property type="entry name" value="DnaJ"/>
    <property type="match status" value="1"/>
</dbReference>
<dbReference type="AlphaFoldDB" id="A0A0C9LX65"/>
<evidence type="ECO:0000313" key="4">
    <source>
        <dbReference type="EMBL" id="GAN09735.1"/>
    </source>
</evidence>
<evidence type="ECO:0000256" key="1">
    <source>
        <dbReference type="ARBA" id="ARBA00023186"/>
    </source>
</evidence>
<dbReference type="EMBL" id="DF836577">
    <property type="protein sequence ID" value="GAN09735.1"/>
    <property type="molecule type" value="Genomic_DNA"/>
</dbReference>
<dbReference type="PRINTS" id="PR00625">
    <property type="entry name" value="JDOMAIN"/>
</dbReference>
<dbReference type="SUPFAM" id="SSF49493">
    <property type="entry name" value="HSP40/DnaJ peptide-binding domain"/>
    <property type="match status" value="2"/>
</dbReference>
<dbReference type="PROSITE" id="PS50076">
    <property type="entry name" value="DNAJ_2"/>
    <property type="match status" value="1"/>
</dbReference>
<dbReference type="PANTHER" id="PTHR24078:SF553">
    <property type="entry name" value="DNAJ HOMOLOG SUBFAMILY B MEMBER 5"/>
    <property type="match status" value="1"/>
</dbReference>
<dbReference type="GO" id="GO:0005829">
    <property type="term" value="C:cytosol"/>
    <property type="evidence" value="ECO:0007669"/>
    <property type="project" value="TreeGrafter"/>
</dbReference>
<dbReference type="Pfam" id="PF01556">
    <property type="entry name" value="DnaJ_C"/>
    <property type="match status" value="1"/>
</dbReference>
<dbReference type="PANTHER" id="PTHR24078">
    <property type="entry name" value="DNAJ HOMOLOG SUBFAMILY C MEMBER"/>
    <property type="match status" value="1"/>
</dbReference>
<proteinExistence type="predicted"/>